<dbReference type="CDD" id="cd19821">
    <property type="entry name" value="Bbox1_BBX-like"/>
    <property type="match status" value="1"/>
</dbReference>
<evidence type="ECO:0000256" key="1">
    <source>
        <dbReference type="ARBA" id="ARBA00022723"/>
    </source>
</evidence>
<dbReference type="EMBL" id="CP093348">
    <property type="protein sequence ID" value="WOH05699.1"/>
    <property type="molecule type" value="Genomic_DNA"/>
</dbReference>
<evidence type="ECO:0000256" key="3">
    <source>
        <dbReference type="ARBA" id="ARBA00022833"/>
    </source>
</evidence>
<reference evidence="5" key="1">
    <citation type="journal article" date="2016" name="Nat. Genet.">
        <title>A high-quality carrot genome assembly provides new insights into carotenoid accumulation and asterid genome evolution.</title>
        <authorList>
            <person name="Iorizzo M."/>
            <person name="Ellison S."/>
            <person name="Senalik D."/>
            <person name="Zeng P."/>
            <person name="Satapoomin P."/>
            <person name="Huang J."/>
            <person name="Bowman M."/>
            <person name="Iovene M."/>
            <person name="Sanseverino W."/>
            <person name="Cavagnaro P."/>
            <person name="Yildiz M."/>
            <person name="Macko-Podgorni A."/>
            <person name="Moranska E."/>
            <person name="Grzebelus E."/>
            <person name="Grzebelus D."/>
            <person name="Ashrafi H."/>
            <person name="Zheng Z."/>
            <person name="Cheng S."/>
            <person name="Spooner D."/>
            <person name="Van Deynze A."/>
            <person name="Simon P."/>
        </authorList>
    </citation>
    <scope>NUCLEOTIDE SEQUENCE</scope>
    <source>
        <tissue evidence="5">Leaf</tissue>
    </source>
</reference>
<dbReference type="KEGG" id="dcr:108226483"/>
<feature type="compositionally biased region" description="Acidic residues" evidence="4">
    <location>
        <begin position="90"/>
        <end position="122"/>
    </location>
</feature>
<sequence>MKKNCELCKSVARVYCESDQASLCWSCDAKVHSANFLVARHVRSLLCHFCQSRTAWSGSGHKLGRTLSICEPCVEARVALASESHGANDLDSESGIDYDSDEEEDVNEEGELFQEDLEDEDNQVVPLSSCSSESHRCRPDIDINISPEGSDDFVADLNSKDNSESSSPHQMDKVTSPGDEDAYIDSSSLRPFKFRKLEASRVAGAQKYLSDSRIAEALQRKICKGGGEGHECVDLDLNECPSN</sequence>
<keyword evidence="2" id="KW-0863">Zinc-finger</keyword>
<dbReference type="SMART" id="SM00336">
    <property type="entry name" value="BBOX"/>
    <property type="match status" value="1"/>
</dbReference>
<keyword evidence="6" id="KW-1185">Reference proteome</keyword>
<feature type="region of interest" description="Disordered" evidence="4">
    <location>
        <begin position="84"/>
        <end position="185"/>
    </location>
</feature>
<dbReference type="Gramene" id="KZM91431">
    <property type="protein sequence ID" value="KZM91431"/>
    <property type="gene ID" value="DCAR_021204"/>
</dbReference>
<organism evidence="5 6">
    <name type="scientific">Daucus carota subsp. sativus</name>
    <name type="common">Carrot</name>
    <dbReference type="NCBI Taxonomy" id="79200"/>
    <lineage>
        <taxon>Eukaryota</taxon>
        <taxon>Viridiplantae</taxon>
        <taxon>Streptophyta</taxon>
        <taxon>Embryophyta</taxon>
        <taxon>Tracheophyta</taxon>
        <taxon>Spermatophyta</taxon>
        <taxon>Magnoliopsida</taxon>
        <taxon>eudicotyledons</taxon>
        <taxon>Gunneridae</taxon>
        <taxon>Pentapetalae</taxon>
        <taxon>asterids</taxon>
        <taxon>campanulids</taxon>
        <taxon>Apiales</taxon>
        <taxon>Apiaceae</taxon>
        <taxon>Apioideae</taxon>
        <taxon>Scandiceae</taxon>
        <taxon>Daucinae</taxon>
        <taxon>Daucus</taxon>
        <taxon>Daucus sect. Daucus</taxon>
    </lineage>
</organism>
<evidence type="ECO:0000313" key="5">
    <source>
        <dbReference type="EMBL" id="WOH05699.1"/>
    </source>
</evidence>
<protein>
    <submittedName>
        <fullName evidence="5">Uncharacterized protein</fullName>
    </submittedName>
</protein>
<keyword evidence="3" id="KW-0862">Zinc</keyword>
<proteinExistence type="predicted"/>
<dbReference type="PANTHER" id="PTHR31717:SF60">
    <property type="entry name" value="B-BOX TYPE ZINC FINGER FAMILY PROTEIN"/>
    <property type="match status" value="1"/>
</dbReference>
<evidence type="ECO:0000313" key="6">
    <source>
        <dbReference type="Proteomes" id="UP000077755"/>
    </source>
</evidence>
<evidence type="ECO:0000256" key="4">
    <source>
        <dbReference type="SAM" id="MobiDB-lite"/>
    </source>
</evidence>
<evidence type="ECO:0000256" key="2">
    <source>
        <dbReference type="ARBA" id="ARBA00022771"/>
    </source>
</evidence>
<dbReference type="InterPro" id="IPR049808">
    <property type="entry name" value="CONSTANS-like_Bbox1"/>
</dbReference>
<keyword evidence="1" id="KW-0479">Metal-binding</keyword>
<dbReference type="OrthoDB" id="153872at2759"/>
<dbReference type="PANTHER" id="PTHR31717">
    <property type="entry name" value="ZINC FINGER PROTEIN CONSTANS-LIKE 10"/>
    <property type="match status" value="1"/>
</dbReference>
<dbReference type="Proteomes" id="UP000077755">
    <property type="component" value="Chromosome 6"/>
</dbReference>
<dbReference type="InterPro" id="IPR000315">
    <property type="entry name" value="Znf_B-box"/>
</dbReference>
<dbReference type="GO" id="GO:0008270">
    <property type="term" value="F:zinc ion binding"/>
    <property type="evidence" value="ECO:0007669"/>
    <property type="project" value="UniProtKB-KW"/>
</dbReference>
<reference evidence="5" key="2">
    <citation type="submission" date="2022-03" db="EMBL/GenBank/DDBJ databases">
        <title>Draft title - Genomic analysis of global carrot germplasm unveils the trajectory of domestication and the origin of high carotenoid orange carrot.</title>
        <authorList>
            <person name="Iorizzo M."/>
            <person name="Ellison S."/>
            <person name="Senalik D."/>
            <person name="Macko-Podgorni A."/>
            <person name="Grzebelus D."/>
            <person name="Bostan H."/>
            <person name="Rolling W."/>
            <person name="Curaba J."/>
            <person name="Simon P."/>
        </authorList>
    </citation>
    <scope>NUCLEOTIDE SEQUENCE</scope>
    <source>
        <tissue evidence="5">Leaf</tissue>
    </source>
</reference>
<name>A0A164W8H1_DAUCS</name>
<gene>
    <name evidence="5" type="ORF">DCAR_0625119</name>
</gene>
<dbReference type="PROSITE" id="PS50119">
    <property type="entry name" value="ZF_BBOX"/>
    <property type="match status" value="1"/>
</dbReference>
<dbReference type="AlphaFoldDB" id="A0A164W8H1"/>
<accession>A0A164W8H1</accession>
<dbReference type="Pfam" id="PF00643">
    <property type="entry name" value="zf-B_box"/>
    <property type="match status" value="1"/>
</dbReference>